<feature type="region of interest" description="Disordered" evidence="14">
    <location>
        <begin position="1070"/>
        <end position="1092"/>
    </location>
</feature>
<feature type="domain" description="CAP-Gly" evidence="15">
    <location>
        <begin position="26"/>
        <end position="68"/>
    </location>
</feature>
<feature type="compositionally biased region" description="Polar residues" evidence="14">
    <location>
        <begin position="125"/>
        <end position="151"/>
    </location>
</feature>
<keyword evidence="6" id="KW-0132">Cell division</keyword>
<evidence type="ECO:0000256" key="10">
    <source>
        <dbReference type="ARBA" id="ARBA00023054"/>
    </source>
</evidence>
<feature type="compositionally biased region" description="Low complexity" evidence="14">
    <location>
        <begin position="1158"/>
        <end position="1180"/>
    </location>
</feature>
<evidence type="ECO:0000259" key="15">
    <source>
        <dbReference type="PROSITE" id="PS50245"/>
    </source>
</evidence>
<dbReference type="SMART" id="SM01052">
    <property type="entry name" value="CAP_GLY"/>
    <property type="match status" value="1"/>
</dbReference>
<evidence type="ECO:0000256" key="5">
    <source>
        <dbReference type="ARBA" id="ARBA00022490"/>
    </source>
</evidence>
<evidence type="ECO:0000256" key="11">
    <source>
        <dbReference type="ARBA" id="ARBA00023212"/>
    </source>
</evidence>
<dbReference type="Gene3D" id="2.30.30.190">
    <property type="entry name" value="CAP Gly-rich-like domain"/>
    <property type="match status" value="1"/>
</dbReference>
<feature type="region of interest" description="Disordered" evidence="14">
    <location>
        <begin position="191"/>
        <end position="252"/>
    </location>
</feature>
<evidence type="ECO:0000256" key="9">
    <source>
        <dbReference type="ARBA" id="ARBA00023017"/>
    </source>
</evidence>
<feature type="region of interest" description="Disordered" evidence="14">
    <location>
        <begin position="73"/>
        <end position="169"/>
    </location>
</feature>
<feature type="coiled-coil region" evidence="13">
    <location>
        <begin position="316"/>
        <end position="582"/>
    </location>
</feature>
<evidence type="ECO:0000256" key="6">
    <source>
        <dbReference type="ARBA" id="ARBA00022618"/>
    </source>
</evidence>
<dbReference type="GO" id="GO:0005816">
    <property type="term" value="C:spindle pole body"/>
    <property type="evidence" value="ECO:0007669"/>
    <property type="project" value="TreeGrafter"/>
</dbReference>
<evidence type="ECO:0000256" key="12">
    <source>
        <dbReference type="ARBA" id="ARBA00023306"/>
    </source>
</evidence>
<comment type="subcellular location">
    <subcellularLocation>
        <location evidence="3">Cytoplasm</location>
        <location evidence="3">Cell cortex</location>
    </subcellularLocation>
    <subcellularLocation>
        <location evidence="1">Cytoplasm</location>
        <location evidence="1">Cytoskeleton</location>
        <location evidence="1">Microtubule organizing center</location>
        <location evidence="1">Centrosome</location>
        <location evidence="1">Centriole</location>
    </subcellularLocation>
    <subcellularLocation>
        <location evidence="2">Cytoplasm</location>
        <location evidence="2">Cytoskeleton</location>
        <location evidence="2">Spindle</location>
    </subcellularLocation>
</comment>
<dbReference type="GO" id="GO:0005874">
    <property type="term" value="C:microtubule"/>
    <property type="evidence" value="ECO:0007669"/>
    <property type="project" value="UniProtKB-KW"/>
</dbReference>
<dbReference type="GO" id="GO:0051286">
    <property type="term" value="C:cell tip"/>
    <property type="evidence" value="ECO:0007669"/>
    <property type="project" value="TreeGrafter"/>
</dbReference>
<name>A0A0D0UPB1_CRYGA</name>
<dbReference type="Pfam" id="PF01302">
    <property type="entry name" value="CAP_GLY"/>
    <property type="match status" value="1"/>
</dbReference>
<dbReference type="PROSITE" id="PS50245">
    <property type="entry name" value="CAP_GLY_2"/>
    <property type="match status" value="1"/>
</dbReference>
<dbReference type="PANTHER" id="PTHR18916">
    <property type="entry name" value="DYNACTIN 1-RELATED MICROTUBULE-BINDING"/>
    <property type="match status" value="1"/>
</dbReference>
<organism evidence="16">
    <name type="scientific">Cryptococcus bacillisporus CA1280</name>
    <dbReference type="NCBI Taxonomy" id="1296109"/>
    <lineage>
        <taxon>Eukaryota</taxon>
        <taxon>Fungi</taxon>
        <taxon>Dikarya</taxon>
        <taxon>Basidiomycota</taxon>
        <taxon>Agaricomycotina</taxon>
        <taxon>Tremellomycetes</taxon>
        <taxon>Tremellales</taxon>
        <taxon>Cryptococcaceae</taxon>
        <taxon>Cryptococcus</taxon>
        <taxon>Cryptococcus gattii species complex</taxon>
    </lineage>
</organism>
<dbReference type="InterPro" id="IPR022157">
    <property type="entry name" value="Dynactin"/>
</dbReference>
<evidence type="ECO:0000256" key="4">
    <source>
        <dbReference type="ARBA" id="ARBA00011010"/>
    </source>
</evidence>
<dbReference type="GO" id="GO:0051301">
    <property type="term" value="P:cell division"/>
    <property type="evidence" value="ECO:0007669"/>
    <property type="project" value="UniProtKB-KW"/>
</dbReference>
<dbReference type="GO" id="GO:0000743">
    <property type="term" value="P:nuclear migration involved in conjugation with cellular fusion"/>
    <property type="evidence" value="ECO:0007669"/>
    <property type="project" value="TreeGrafter"/>
</dbReference>
<dbReference type="PANTHER" id="PTHR18916:SF6">
    <property type="entry name" value="DYNACTIN SUBUNIT 1"/>
    <property type="match status" value="1"/>
</dbReference>
<feature type="compositionally biased region" description="Polar residues" evidence="14">
    <location>
        <begin position="200"/>
        <end position="224"/>
    </location>
</feature>
<reference evidence="16" key="1">
    <citation type="submission" date="2015-01" db="EMBL/GenBank/DDBJ databases">
        <title>The Genome Sequence of Cryptococcus gattii CA1280.</title>
        <authorList>
            <consortium name="The Broad Institute Genomics Platform"/>
            <person name="Cuomo C."/>
            <person name="Litvintseva A."/>
            <person name="Chen Y."/>
            <person name="Heitman J."/>
            <person name="Sun S."/>
            <person name="Springer D."/>
            <person name="Dromer F."/>
            <person name="Young S."/>
            <person name="Zeng Q."/>
            <person name="Gargeya S."/>
            <person name="Abouelleil A."/>
            <person name="Alvarado L."/>
            <person name="Chapman S.B."/>
            <person name="Gainer-Dewar J."/>
            <person name="Goldberg J."/>
            <person name="Griggs A."/>
            <person name="Gujja S."/>
            <person name="Hansen M."/>
            <person name="Howarth C."/>
            <person name="Imamovic A."/>
            <person name="Larimer J."/>
            <person name="Murphy C."/>
            <person name="Naylor J."/>
            <person name="Pearson M."/>
            <person name="Priest M."/>
            <person name="Roberts A."/>
            <person name="Saif S."/>
            <person name="Shea T."/>
            <person name="Sykes S."/>
            <person name="Wortman J."/>
            <person name="Nusbaum C."/>
            <person name="Birren B."/>
        </authorList>
    </citation>
    <scope>NUCLEOTIDE SEQUENCE [LARGE SCALE GENOMIC DNA]</scope>
    <source>
        <strain evidence="16">CA1280</strain>
    </source>
</reference>
<keyword evidence="9" id="KW-0243">Dynein</keyword>
<dbReference type="InterPro" id="IPR036859">
    <property type="entry name" value="CAP-Gly_dom_sf"/>
</dbReference>
<feature type="compositionally biased region" description="Polar residues" evidence="14">
    <location>
        <begin position="99"/>
        <end position="117"/>
    </location>
</feature>
<feature type="coiled-coil region" evidence="13">
    <location>
        <begin position="257"/>
        <end position="291"/>
    </location>
</feature>
<evidence type="ECO:0000313" key="16">
    <source>
        <dbReference type="EMBL" id="KIR49983.1"/>
    </source>
</evidence>
<evidence type="ECO:0000256" key="1">
    <source>
        <dbReference type="ARBA" id="ARBA00004114"/>
    </source>
</evidence>
<keyword evidence="8" id="KW-0498">Mitosis</keyword>
<accession>A0A0D0UPB1</accession>
<dbReference type="HOGENOM" id="CLU_002523_2_0_1"/>
<dbReference type="OrthoDB" id="2130750at2759"/>
<dbReference type="Pfam" id="PF12455">
    <property type="entry name" value="Dynactin"/>
    <property type="match status" value="1"/>
</dbReference>
<sequence>MTSQEVPIDTKVQVSAGVGYVRWTGANPGFAAGKWVGVELLEPGGKNDGSVKGERYFDCKPNHGVFVRPSQVRILEAPKSTATSRPQSMRPPATPSAHRLTSASSSRPASPQKQPTRPTAPPTPSQTLRVLSASSSTEAVAPSTAPTTGRVSSSSSSRPSQGIFKRPPSVLDERALTAATEEIEYVASHSLVSPPPGRISSPTRSVISPTPSISQQGRKGSFSSAFVAPPNPATLEQASTQPQSLSRLPSSEEEHTLFAQKRELEELRIKIRILENKKHEDQEKIRDLETRVGEADSLKAARVRLQAKFQEIQSSLLTAQRQAHDLQSENSILETRAAEAIDQLEMAALDREVAEEKAEAAEADIVKLGEKVAELEMEVALLKEENAEYEKPAGGIEGERTSPAFVQLEKHNERLKEALIRLRDVSTEAERDHKVKIAELEKALTSQEDLISQLEFAEAKLTNAESQVEDLKQQLDDALGAEDMLEQLTERNLQMGERIEEMRLTIEDLEAIKELNDELEEGHVETEKQLNEEIEALTAELRKERVRSGELDALILDMETTINQFRELVASLQGELETIRLQQVTRESDTASTSKESQALMNLNLKLQSTAAKAQSKTIDLELQKLEAFQLAEHLRIVQAYLPEAYHQTEEDSTTMFLFFNRVAAKVNLLINVISQIHGLPMSLHSASSDALVGVCELIGKLHHFSTLNRRFAAIMCRGTTEAWIGYGKFIGEIGGVESRVDIWLNGLKGDEFNEGDCARDLGSLISQFDHLAETSFNHPALDAGEQQLGLAHLFDCDLDNFAAAVGFVRQTVAGLASEEDTEIEMGDSSLEERVYEPVQRILDLVRSVKIPSTKMVLQIKETVQTSSAFQPEVDLMLHELTTSVSNAVDLAVQLAQRIGQHVSTLRSTKESLRLSDIDSFLHDVTAQSASAGSNVHPWDLIAMFVSRLREDLSGTLSKIKEAAKDGRTLLESTPPWLERVASIKEAASYNADAEKQVVKLAEEDQSLQESGMKVETLERRLEASRKQADIIIELENDVAKARKQEKVYEDAIEQLQAEQDALEVENARLRKGQGQSKDRQENGVSATPGFGGDPVIIGSGAGLESSQLAEQVESLKGAVRFLRSENALLKSREFYNDIHSLSTLQYRSEPQMPDLVPSNIPTSPSSSESSLPTTPTHSPMRSLPMTKHIIEVESRIILHQVAEFQASAKVVDISNLGGKEGWKSRKNAPELQYREWKKKEKRLEKKLEGLIGRSKGLSGL</sequence>
<keyword evidence="10 13" id="KW-0175">Coiled coil</keyword>
<keyword evidence="12" id="KW-0131">Cell cycle</keyword>
<comment type="similarity">
    <text evidence="4">Belongs to the dynactin 150 kDa subunit family.</text>
</comment>
<dbReference type="EMBL" id="KN847974">
    <property type="protein sequence ID" value="KIR49983.1"/>
    <property type="molecule type" value="Genomic_DNA"/>
</dbReference>
<evidence type="ECO:0000256" key="14">
    <source>
        <dbReference type="SAM" id="MobiDB-lite"/>
    </source>
</evidence>
<dbReference type="PROSITE" id="PS00845">
    <property type="entry name" value="CAP_GLY_1"/>
    <property type="match status" value="1"/>
</dbReference>
<feature type="compositionally biased region" description="Polar residues" evidence="14">
    <location>
        <begin position="234"/>
        <end position="249"/>
    </location>
</feature>
<keyword evidence="7" id="KW-0493">Microtubule</keyword>
<dbReference type="GO" id="GO:0005814">
    <property type="term" value="C:centriole"/>
    <property type="evidence" value="ECO:0007669"/>
    <property type="project" value="UniProtKB-SubCell"/>
</dbReference>
<dbReference type="GO" id="GO:0030286">
    <property type="term" value="C:dynein complex"/>
    <property type="evidence" value="ECO:0007669"/>
    <property type="project" value="UniProtKB-KW"/>
</dbReference>
<evidence type="ECO:0000256" key="7">
    <source>
        <dbReference type="ARBA" id="ARBA00022701"/>
    </source>
</evidence>
<keyword evidence="11" id="KW-0206">Cytoskeleton</keyword>
<protein>
    <submittedName>
        <fullName evidence="16">Dynactin 1</fullName>
    </submittedName>
</protein>
<dbReference type="GO" id="GO:0000132">
    <property type="term" value="P:establishment of mitotic spindle orientation"/>
    <property type="evidence" value="ECO:0007669"/>
    <property type="project" value="TreeGrafter"/>
</dbReference>
<evidence type="ECO:0000256" key="2">
    <source>
        <dbReference type="ARBA" id="ARBA00004186"/>
    </source>
</evidence>
<feature type="region of interest" description="Disordered" evidence="14">
    <location>
        <begin position="1150"/>
        <end position="1183"/>
    </location>
</feature>
<evidence type="ECO:0000256" key="3">
    <source>
        <dbReference type="ARBA" id="ARBA00004544"/>
    </source>
</evidence>
<evidence type="ECO:0000256" key="13">
    <source>
        <dbReference type="SAM" id="Coils"/>
    </source>
</evidence>
<dbReference type="InterPro" id="IPR000938">
    <property type="entry name" value="CAP-Gly_domain"/>
</dbReference>
<dbReference type="SUPFAM" id="SSF74924">
    <property type="entry name" value="Cap-Gly domain"/>
    <property type="match status" value="1"/>
</dbReference>
<dbReference type="GO" id="GO:0005819">
    <property type="term" value="C:spindle"/>
    <property type="evidence" value="ECO:0007669"/>
    <property type="project" value="UniProtKB-SubCell"/>
</dbReference>
<keyword evidence="5" id="KW-0963">Cytoplasm</keyword>
<dbReference type="AlphaFoldDB" id="A0A0D0UPB1"/>
<gene>
    <name evidence="16" type="ORF">I312_01077</name>
</gene>
<evidence type="ECO:0000256" key="8">
    <source>
        <dbReference type="ARBA" id="ARBA00022776"/>
    </source>
</evidence>
<proteinExistence type="inferred from homology"/>